<dbReference type="InterPro" id="IPR042262">
    <property type="entry name" value="CN_hydtase_beta_C"/>
</dbReference>
<dbReference type="EC" id="4.2.1.84" evidence="5"/>
<dbReference type="Gene3D" id="1.10.472.20">
    <property type="entry name" value="Nitrile hydratase, beta subunit"/>
    <property type="match status" value="1"/>
</dbReference>
<sequence length="219" mass="24422">MNGGQDLGGMQGFGPVVEEINEPQYHADWEARAMAIVVALGACGQWNIDQSRHARETLPPADYLSFPYYRIWFEGVQKLMLERGMIHAEELDGKLRHQPIAVKGRLEKEDVWTALHALGGAAERPADSKPAFAQGDAVTTININPTTHTRLPRYARGKTGTITKVLGHHVFPDSAGNGLGDDPKWLYQVRFSAQELWGEQANPRDCVTLDLWEPHFVRA</sequence>
<dbReference type="InterPro" id="IPR003168">
    <property type="entry name" value="Nitrile_hydratase_bsu"/>
</dbReference>
<evidence type="ECO:0000313" key="8">
    <source>
        <dbReference type="EMBL" id="MFD0915325.1"/>
    </source>
</evidence>
<dbReference type="InterPro" id="IPR049054">
    <property type="entry name" value="CN_hydtase_beta-like_N"/>
</dbReference>
<evidence type="ECO:0000259" key="6">
    <source>
        <dbReference type="Pfam" id="PF02211"/>
    </source>
</evidence>
<dbReference type="Pfam" id="PF02211">
    <property type="entry name" value="NHase_beta_C"/>
    <property type="match status" value="1"/>
</dbReference>
<accession>A0ABW3FAR1</accession>
<proteinExistence type="inferred from homology"/>
<evidence type="ECO:0000259" key="7">
    <source>
        <dbReference type="Pfam" id="PF21006"/>
    </source>
</evidence>
<name>A0ABW3FAR1_9HYPH</name>
<comment type="catalytic activity">
    <reaction evidence="4 5">
        <text>an aliphatic primary amide = an aliphatic nitrile + H2O</text>
        <dbReference type="Rhea" id="RHEA:12673"/>
        <dbReference type="ChEBI" id="CHEBI:15377"/>
        <dbReference type="ChEBI" id="CHEBI:65285"/>
        <dbReference type="ChEBI" id="CHEBI:80291"/>
        <dbReference type="EC" id="4.2.1.84"/>
    </reaction>
</comment>
<dbReference type="InterPro" id="IPR008990">
    <property type="entry name" value="Elect_transpt_acc-like_dom_sf"/>
</dbReference>
<organism evidence="8 9">
    <name type="scientific">Pseudahrensia aquimaris</name>
    <dbReference type="NCBI Taxonomy" id="744461"/>
    <lineage>
        <taxon>Bacteria</taxon>
        <taxon>Pseudomonadati</taxon>
        <taxon>Pseudomonadota</taxon>
        <taxon>Alphaproteobacteria</taxon>
        <taxon>Hyphomicrobiales</taxon>
        <taxon>Ahrensiaceae</taxon>
        <taxon>Pseudahrensia</taxon>
    </lineage>
</organism>
<dbReference type="Gene3D" id="2.30.30.50">
    <property type="match status" value="1"/>
</dbReference>
<feature type="domain" description="Nitrile hydratase beta subunit" evidence="6">
    <location>
        <begin position="122"/>
        <end position="215"/>
    </location>
</feature>
<keyword evidence="9" id="KW-1185">Reference proteome</keyword>
<evidence type="ECO:0000256" key="3">
    <source>
        <dbReference type="ARBA" id="ARBA00023239"/>
    </source>
</evidence>
<dbReference type="NCBIfam" id="TIGR03888">
    <property type="entry name" value="nitrile_beta"/>
    <property type="match status" value="1"/>
</dbReference>
<gene>
    <name evidence="8" type="primary">nthB</name>
    <name evidence="8" type="ORF">ACFQ14_02785</name>
</gene>
<dbReference type="EMBL" id="JBHTJV010000002">
    <property type="protein sequence ID" value="MFD0915325.1"/>
    <property type="molecule type" value="Genomic_DNA"/>
</dbReference>
<dbReference type="RefSeq" id="WP_377211172.1">
    <property type="nucleotide sequence ID" value="NZ_JBHTJV010000002.1"/>
</dbReference>
<dbReference type="InterPro" id="IPR024690">
    <property type="entry name" value="CN_hydtase_beta_dom_C"/>
</dbReference>
<comment type="similarity">
    <text evidence="2 5">Belongs to the nitrile hydratase subunit beta family.</text>
</comment>
<dbReference type="SUPFAM" id="SSF50090">
    <property type="entry name" value="Electron transport accessory proteins"/>
    <property type="match status" value="1"/>
</dbReference>
<feature type="domain" description="Nitrile hydratase beta subunit-like N-terminal" evidence="7">
    <location>
        <begin position="1"/>
        <end position="98"/>
    </location>
</feature>
<dbReference type="GO" id="GO:0018822">
    <property type="term" value="F:nitrile hydratase activity"/>
    <property type="evidence" value="ECO:0007669"/>
    <property type="project" value="UniProtKB-EC"/>
</dbReference>
<evidence type="ECO:0000313" key="9">
    <source>
        <dbReference type="Proteomes" id="UP001597101"/>
    </source>
</evidence>
<comment type="function">
    <text evidence="1 5">NHase catalyzes the hydration of various nitrile compounds to the corresponding amides.</text>
</comment>
<reference evidence="9" key="1">
    <citation type="journal article" date="2019" name="Int. J. Syst. Evol. Microbiol.">
        <title>The Global Catalogue of Microorganisms (GCM) 10K type strain sequencing project: providing services to taxonomists for standard genome sequencing and annotation.</title>
        <authorList>
            <consortium name="The Broad Institute Genomics Platform"/>
            <consortium name="The Broad Institute Genome Sequencing Center for Infectious Disease"/>
            <person name="Wu L."/>
            <person name="Ma J."/>
        </authorList>
    </citation>
    <scope>NUCLEOTIDE SEQUENCE [LARGE SCALE GENOMIC DNA]</scope>
    <source>
        <strain evidence="9">CCUG 60023</strain>
    </source>
</reference>
<keyword evidence="3 5" id="KW-0456">Lyase</keyword>
<dbReference type="PIRSF" id="PIRSF001427">
    <property type="entry name" value="NHase_beta"/>
    <property type="match status" value="1"/>
</dbReference>
<dbReference type="Pfam" id="PF21006">
    <property type="entry name" value="NHase_beta_N"/>
    <property type="match status" value="1"/>
</dbReference>
<evidence type="ECO:0000256" key="5">
    <source>
        <dbReference type="PIRNR" id="PIRNR001427"/>
    </source>
</evidence>
<evidence type="ECO:0000256" key="1">
    <source>
        <dbReference type="ARBA" id="ARBA00004042"/>
    </source>
</evidence>
<evidence type="ECO:0000256" key="2">
    <source>
        <dbReference type="ARBA" id="ARBA00009098"/>
    </source>
</evidence>
<comment type="caution">
    <text evidence="8">The sequence shown here is derived from an EMBL/GenBank/DDBJ whole genome shotgun (WGS) entry which is preliminary data.</text>
</comment>
<dbReference type="Proteomes" id="UP001597101">
    <property type="component" value="Unassembled WGS sequence"/>
</dbReference>
<protein>
    <recommendedName>
        <fullName evidence="5">Nitrile hydratase subunit beta</fullName>
        <shortName evidence="5">NHase</shortName>
        <ecNumber evidence="5">4.2.1.84</ecNumber>
    </recommendedName>
</protein>
<evidence type="ECO:0000256" key="4">
    <source>
        <dbReference type="ARBA" id="ARBA00044877"/>
    </source>
</evidence>